<dbReference type="Proteomes" id="UP001207116">
    <property type="component" value="Unassembled WGS sequence"/>
</dbReference>
<evidence type="ECO:0000256" key="2">
    <source>
        <dbReference type="ARBA" id="ARBA00022691"/>
    </source>
</evidence>
<name>A0AAE3SNR3_9FLAO</name>
<comment type="cofactor">
    <cofactor evidence="1">
        <name>[4Fe-4S] cluster</name>
        <dbReference type="ChEBI" id="CHEBI:49883"/>
    </cofactor>
</comment>
<gene>
    <name evidence="6" type="primary">nrdG</name>
    <name evidence="6" type="ORF">OO016_09415</name>
</gene>
<reference evidence="6" key="1">
    <citation type="submission" date="2022-11" db="EMBL/GenBank/DDBJ databases">
        <title>The characterization of three novel Bacteroidetes species and genomic analysis of their roles in tidal elemental geochemical cycles.</title>
        <authorList>
            <person name="Ma K.-J."/>
        </authorList>
    </citation>
    <scope>NUCLEOTIDE SEQUENCE</scope>
    <source>
        <strain evidence="6">M415</strain>
    </source>
</reference>
<evidence type="ECO:0000256" key="5">
    <source>
        <dbReference type="ARBA" id="ARBA00023014"/>
    </source>
</evidence>
<dbReference type="RefSeq" id="WP_266012905.1">
    <property type="nucleotide sequence ID" value="NZ_JAPFQP010000002.1"/>
</dbReference>
<organism evidence="6 7">
    <name type="scientific">Lentiprolixibacter aurantiacus</name>
    <dbReference type="NCBI Taxonomy" id="2993939"/>
    <lineage>
        <taxon>Bacteria</taxon>
        <taxon>Pseudomonadati</taxon>
        <taxon>Bacteroidota</taxon>
        <taxon>Flavobacteriia</taxon>
        <taxon>Flavobacteriales</taxon>
        <taxon>Flavobacteriaceae</taxon>
        <taxon>Lentiprolixibacter</taxon>
    </lineage>
</organism>
<dbReference type="GO" id="GO:0003824">
    <property type="term" value="F:catalytic activity"/>
    <property type="evidence" value="ECO:0007669"/>
    <property type="project" value="InterPro"/>
</dbReference>
<evidence type="ECO:0000313" key="6">
    <source>
        <dbReference type="EMBL" id="MCX2719820.1"/>
    </source>
</evidence>
<evidence type="ECO:0000313" key="7">
    <source>
        <dbReference type="Proteomes" id="UP001207116"/>
    </source>
</evidence>
<dbReference type="Gene3D" id="3.20.20.70">
    <property type="entry name" value="Aldolase class I"/>
    <property type="match status" value="1"/>
</dbReference>
<dbReference type="EMBL" id="JAPFQP010000002">
    <property type="protein sequence ID" value="MCX2719820.1"/>
    <property type="molecule type" value="Genomic_DNA"/>
</dbReference>
<evidence type="ECO:0000256" key="4">
    <source>
        <dbReference type="ARBA" id="ARBA00023004"/>
    </source>
</evidence>
<sequence>MHCYDFNVVLQEVPGEISLCFSISGCPLRCPGCHSPFLWKNQSGNKITLENFKEFLHQYYGFASCILFMGGEWHPHELIPMLKYAQSMGYKTCLYTGQEQVEPGILEYLTYIKTGPWIEELGGLSSKKTNQIFREVSTNKILNHLFIPK</sequence>
<dbReference type="InterPro" id="IPR013785">
    <property type="entry name" value="Aldolase_TIM"/>
</dbReference>
<keyword evidence="7" id="KW-1185">Reference proteome</keyword>
<keyword evidence="2" id="KW-0949">S-adenosyl-L-methionine</keyword>
<dbReference type="InterPro" id="IPR007197">
    <property type="entry name" value="rSAM"/>
</dbReference>
<dbReference type="Pfam" id="PF13353">
    <property type="entry name" value="Fer4_12"/>
    <property type="match status" value="1"/>
</dbReference>
<proteinExistence type="predicted"/>
<comment type="caution">
    <text evidence="6">The sequence shown here is derived from an EMBL/GenBank/DDBJ whole genome shotgun (WGS) entry which is preliminary data.</text>
</comment>
<dbReference type="AlphaFoldDB" id="A0AAE3SNR3"/>
<dbReference type="InterPro" id="IPR014191">
    <property type="entry name" value="Anaer_RNR_activator"/>
</dbReference>
<evidence type="ECO:0000256" key="1">
    <source>
        <dbReference type="ARBA" id="ARBA00001966"/>
    </source>
</evidence>
<dbReference type="InterPro" id="IPR058240">
    <property type="entry name" value="rSAM_sf"/>
</dbReference>
<dbReference type="SFLD" id="SFLDS00029">
    <property type="entry name" value="Radical_SAM"/>
    <property type="match status" value="1"/>
</dbReference>
<keyword evidence="5" id="KW-0411">Iron-sulfur</keyword>
<dbReference type="GO" id="GO:0051536">
    <property type="term" value="F:iron-sulfur cluster binding"/>
    <property type="evidence" value="ECO:0007669"/>
    <property type="project" value="UniProtKB-KW"/>
</dbReference>
<keyword evidence="4" id="KW-0408">Iron</keyword>
<evidence type="ECO:0000256" key="3">
    <source>
        <dbReference type="ARBA" id="ARBA00022723"/>
    </source>
</evidence>
<dbReference type="SUPFAM" id="SSF102114">
    <property type="entry name" value="Radical SAM enzymes"/>
    <property type="match status" value="1"/>
</dbReference>
<accession>A0AAE3SNR3</accession>
<keyword evidence="3" id="KW-0479">Metal-binding</keyword>
<dbReference type="NCBIfam" id="TIGR02826">
    <property type="entry name" value="RNR_activ_nrdG3"/>
    <property type="match status" value="1"/>
</dbReference>
<protein>
    <submittedName>
        <fullName evidence="6">Anaerobic ribonucleoside-triphosphate reductase activating protein</fullName>
    </submittedName>
</protein>
<dbReference type="GO" id="GO:0046872">
    <property type="term" value="F:metal ion binding"/>
    <property type="evidence" value="ECO:0007669"/>
    <property type="project" value="UniProtKB-KW"/>
</dbReference>